<proteinExistence type="inferred from homology"/>
<keyword evidence="5 7" id="KW-1133">Transmembrane helix</keyword>
<evidence type="ECO:0000313" key="12">
    <source>
        <dbReference type="Proteomes" id="UP000177369"/>
    </source>
</evidence>
<dbReference type="GO" id="GO:0008381">
    <property type="term" value="F:mechanosensitive monoatomic ion channel activity"/>
    <property type="evidence" value="ECO:0007669"/>
    <property type="project" value="InterPro"/>
</dbReference>
<comment type="similarity">
    <text evidence="2">Belongs to the MscS (TC 1.A.23) family.</text>
</comment>
<dbReference type="Pfam" id="PF00924">
    <property type="entry name" value="MS_channel_2nd"/>
    <property type="match status" value="1"/>
</dbReference>
<dbReference type="Pfam" id="PF21082">
    <property type="entry name" value="MS_channel_3rd"/>
    <property type="match status" value="1"/>
</dbReference>
<dbReference type="STRING" id="1797714.A3D04_01545"/>
<dbReference type="SUPFAM" id="SSF50182">
    <property type="entry name" value="Sm-like ribonucleoproteins"/>
    <property type="match status" value="1"/>
</dbReference>
<feature type="transmembrane region" description="Helical" evidence="7">
    <location>
        <begin position="67"/>
        <end position="86"/>
    </location>
</feature>
<dbReference type="InterPro" id="IPR023408">
    <property type="entry name" value="MscS_beta-dom_sf"/>
</dbReference>
<gene>
    <name evidence="11" type="ORF">A3D04_01545</name>
</gene>
<dbReference type="SUPFAM" id="SSF82689">
    <property type="entry name" value="Mechanosensitive channel protein MscS (YggB), C-terminal domain"/>
    <property type="match status" value="1"/>
</dbReference>
<organism evidence="11 12">
    <name type="scientific">Candidatus Curtissbacteria bacterium RIFCSPHIGHO2_02_FULL_40_16b</name>
    <dbReference type="NCBI Taxonomy" id="1797714"/>
    <lineage>
        <taxon>Bacteria</taxon>
        <taxon>Candidatus Curtissiibacteriota</taxon>
    </lineage>
</organism>
<dbReference type="PANTHER" id="PTHR30460">
    <property type="entry name" value="MODERATE CONDUCTANCE MECHANOSENSITIVE CHANNEL YBIO"/>
    <property type="match status" value="1"/>
</dbReference>
<evidence type="ECO:0000256" key="6">
    <source>
        <dbReference type="ARBA" id="ARBA00023136"/>
    </source>
</evidence>
<evidence type="ECO:0000256" key="5">
    <source>
        <dbReference type="ARBA" id="ARBA00022989"/>
    </source>
</evidence>
<dbReference type="InterPro" id="IPR010920">
    <property type="entry name" value="LSM_dom_sf"/>
</dbReference>
<comment type="caution">
    <text evidence="11">The sequence shown here is derived from an EMBL/GenBank/DDBJ whole genome shotgun (WGS) entry which is preliminary data.</text>
</comment>
<evidence type="ECO:0000256" key="1">
    <source>
        <dbReference type="ARBA" id="ARBA00004651"/>
    </source>
</evidence>
<evidence type="ECO:0000256" key="4">
    <source>
        <dbReference type="ARBA" id="ARBA00022692"/>
    </source>
</evidence>
<dbReference type="Gene3D" id="3.30.70.100">
    <property type="match status" value="1"/>
</dbReference>
<dbReference type="EMBL" id="MFBD01000037">
    <property type="protein sequence ID" value="OGD88134.1"/>
    <property type="molecule type" value="Genomic_DNA"/>
</dbReference>
<evidence type="ECO:0000256" key="3">
    <source>
        <dbReference type="ARBA" id="ARBA00022475"/>
    </source>
</evidence>
<feature type="domain" description="Mechanosensitive ion channel MscS" evidence="8">
    <location>
        <begin position="112"/>
        <end position="175"/>
    </location>
</feature>
<evidence type="ECO:0000313" key="11">
    <source>
        <dbReference type="EMBL" id="OGD88134.1"/>
    </source>
</evidence>
<dbReference type="Pfam" id="PF21088">
    <property type="entry name" value="MS_channel_1st"/>
    <property type="match status" value="1"/>
</dbReference>
<feature type="transmembrane region" description="Helical" evidence="7">
    <location>
        <begin position="14"/>
        <end position="35"/>
    </location>
</feature>
<evidence type="ECO:0008006" key="13">
    <source>
        <dbReference type="Google" id="ProtNLM"/>
    </source>
</evidence>
<comment type="subcellular location">
    <subcellularLocation>
        <location evidence="1">Cell membrane</location>
        <topology evidence="1">Multi-pass membrane protein</topology>
    </subcellularLocation>
</comment>
<dbReference type="GO" id="GO:0005886">
    <property type="term" value="C:plasma membrane"/>
    <property type="evidence" value="ECO:0007669"/>
    <property type="project" value="UniProtKB-SubCell"/>
</dbReference>
<reference evidence="11 12" key="1">
    <citation type="journal article" date="2016" name="Nat. Commun.">
        <title>Thousands of microbial genomes shed light on interconnected biogeochemical processes in an aquifer system.</title>
        <authorList>
            <person name="Anantharaman K."/>
            <person name="Brown C.T."/>
            <person name="Hug L.A."/>
            <person name="Sharon I."/>
            <person name="Castelle C.J."/>
            <person name="Probst A.J."/>
            <person name="Thomas B.C."/>
            <person name="Singh A."/>
            <person name="Wilkins M.J."/>
            <person name="Karaoz U."/>
            <person name="Brodie E.L."/>
            <person name="Williams K.H."/>
            <person name="Hubbard S.S."/>
            <person name="Banfield J.F."/>
        </authorList>
    </citation>
    <scope>NUCLEOTIDE SEQUENCE [LARGE SCALE GENOMIC DNA]</scope>
</reference>
<dbReference type="PANTHER" id="PTHR30460:SF0">
    <property type="entry name" value="MODERATE CONDUCTANCE MECHANOSENSITIVE CHANNEL YBIO"/>
    <property type="match status" value="1"/>
</dbReference>
<keyword evidence="6 7" id="KW-0472">Membrane</keyword>
<keyword evidence="3" id="KW-1003">Cell membrane</keyword>
<dbReference type="InterPro" id="IPR006685">
    <property type="entry name" value="MscS_channel_2nd"/>
</dbReference>
<dbReference type="Gene3D" id="2.30.30.60">
    <property type="match status" value="1"/>
</dbReference>
<dbReference type="Proteomes" id="UP000177369">
    <property type="component" value="Unassembled WGS sequence"/>
</dbReference>
<evidence type="ECO:0000259" key="8">
    <source>
        <dbReference type="Pfam" id="PF00924"/>
    </source>
</evidence>
<evidence type="ECO:0000259" key="9">
    <source>
        <dbReference type="Pfam" id="PF21082"/>
    </source>
</evidence>
<protein>
    <recommendedName>
        <fullName evidence="13">Potassium transporter KefA</fullName>
    </recommendedName>
</protein>
<evidence type="ECO:0000256" key="7">
    <source>
        <dbReference type="SAM" id="Phobius"/>
    </source>
</evidence>
<dbReference type="SUPFAM" id="SSF82861">
    <property type="entry name" value="Mechanosensitive channel protein MscS (YggB), transmembrane region"/>
    <property type="match status" value="1"/>
</dbReference>
<feature type="domain" description="Mechanosensitive ion channel MscS C-terminal" evidence="9">
    <location>
        <begin position="182"/>
        <end position="270"/>
    </location>
</feature>
<keyword evidence="4 7" id="KW-0812">Transmembrane</keyword>
<dbReference type="InterPro" id="IPR045276">
    <property type="entry name" value="YbiO_bact"/>
</dbReference>
<name>A0A1F5G8I7_9BACT</name>
<feature type="domain" description="Mechanosensitive ion channel transmembrane helices 2/3" evidence="10">
    <location>
        <begin position="71"/>
        <end position="111"/>
    </location>
</feature>
<dbReference type="Gene3D" id="1.10.287.1260">
    <property type="match status" value="1"/>
</dbReference>
<dbReference type="InterPro" id="IPR011014">
    <property type="entry name" value="MscS_channel_TM-2"/>
</dbReference>
<dbReference type="InterPro" id="IPR049278">
    <property type="entry name" value="MS_channel_C"/>
</dbReference>
<evidence type="ECO:0000259" key="10">
    <source>
        <dbReference type="Pfam" id="PF21088"/>
    </source>
</evidence>
<dbReference type="FunFam" id="3.30.70.100:FF:000018">
    <property type="entry name" value="MscS mechanosensitive ion channel"/>
    <property type="match status" value="1"/>
</dbReference>
<feature type="transmembrane region" description="Helical" evidence="7">
    <location>
        <begin position="92"/>
        <end position="110"/>
    </location>
</feature>
<dbReference type="AlphaFoldDB" id="A0A1F5G8I7"/>
<evidence type="ECO:0000256" key="2">
    <source>
        <dbReference type="ARBA" id="ARBA00008017"/>
    </source>
</evidence>
<sequence length="280" mass="31238">MNLNIDFGSIIQRFSASGIKILIIVGAVIAAQMFLRRIVPKLLEFGEKRIGEKEVEFSKRMATLGSVIANAVAVILYMMAGLMILSELGIDIVPLLTGAGLLGLAFGFGAQNTVRDLIAGFFILMENQYRKGDVIKVAGTSGLVEDINLRRTILRDLDGVVHFIPNGEITSTSNLTLRYSRVNLNIPVSYETNLDKAIKVLNRIGKKIANDKKFGEMIVKAPEVWGVEDFAESSIEIKFVGETKPIKQWDVARELRKRIKIAFDREKIEIPYPHRVIVQH</sequence>
<dbReference type="InterPro" id="IPR011066">
    <property type="entry name" value="MscS_channel_C_sf"/>
</dbReference>
<dbReference type="InterPro" id="IPR049142">
    <property type="entry name" value="MS_channel_1st"/>
</dbReference>
<accession>A0A1F5G8I7</accession>